<name>A0A8T1VGK2_9STRA</name>
<dbReference type="Proteomes" id="UP000694044">
    <property type="component" value="Unassembled WGS sequence"/>
</dbReference>
<protein>
    <submittedName>
        <fullName evidence="1">Uncharacterized protein</fullName>
    </submittedName>
</protein>
<dbReference type="AlphaFoldDB" id="A0A8T1VGK2"/>
<dbReference type="PANTHER" id="PTHR37066:SF1">
    <property type="entry name" value="LNS2_PITP DOMAIN-CONTAINING PROTEIN"/>
    <property type="match status" value="1"/>
</dbReference>
<comment type="caution">
    <text evidence="1">The sequence shown here is derived from an EMBL/GenBank/DDBJ whole genome shotgun (WGS) entry which is preliminary data.</text>
</comment>
<sequence>MPALCRYYGIHGHLDVPFKFAVGDETWPKATWGWILGPTVAKFRTFNTFPSQVAASKAELEQMDFCFTSIYERDWDENVLPALATYRQEFGDCLVEQPFVVPSELPWPKKAWGLPLGRIIRSIRSSTRYVEQAARDMEILKSLAFAWDVRGFVWNERVAPALKVYGEGNGHCRVPNKCVVPSRDPWPEKSWGVELGKTLYMFRKQGSYFGPFGCDAEWLDALGLGLRVSAAAYGKRVAPLLDMYAS</sequence>
<organism evidence="1 2">
    <name type="scientific">Phytophthora pseudosyringae</name>
    <dbReference type="NCBI Taxonomy" id="221518"/>
    <lineage>
        <taxon>Eukaryota</taxon>
        <taxon>Sar</taxon>
        <taxon>Stramenopiles</taxon>
        <taxon>Oomycota</taxon>
        <taxon>Peronosporomycetes</taxon>
        <taxon>Peronosporales</taxon>
        <taxon>Peronosporaceae</taxon>
        <taxon>Phytophthora</taxon>
    </lineage>
</organism>
<keyword evidence="2" id="KW-1185">Reference proteome</keyword>
<evidence type="ECO:0000313" key="2">
    <source>
        <dbReference type="Proteomes" id="UP000694044"/>
    </source>
</evidence>
<accession>A0A8T1VGK2</accession>
<dbReference type="EMBL" id="JAGDFM010000360">
    <property type="protein sequence ID" value="KAG7379263.1"/>
    <property type="molecule type" value="Genomic_DNA"/>
</dbReference>
<reference evidence="1" key="1">
    <citation type="submission" date="2021-02" db="EMBL/GenBank/DDBJ databases">
        <authorList>
            <person name="Palmer J.M."/>
        </authorList>
    </citation>
    <scope>NUCLEOTIDE SEQUENCE</scope>
    <source>
        <strain evidence="1">SCRP734</strain>
    </source>
</reference>
<proteinExistence type="predicted"/>
<dbReference type="OrthoDB" id="66498at2759"/>
<gene>
    <name evidence="1" type="ORF">PHYPSEUDO_008832</name>
</gene>
<dbReference type="PANTHER" id="PTHR37066">
    <property type="entry name" value="HELICASE-ASSOCIATED"/>
    <property type="match status" value="1"/>
</dbReference>
<evidence type="ECO:0000313" key="1">
    <source>
        <dbReference type="EMBL" id="KAG7379263.1"/>
    </source>
</evidence>